<dbReference type="PANTHER" id="PTHR43591">
    <property type="entry name" value="METHYLTRANSFERASE"/>
    <property type="match status" value="1"/>
</dbReference>
<protein>
    <submittedName>
        <fullName evidence="2">Methyltransferase domain-containing protein</fullName>
    </submittedName>
</protein>
<organism evidence="2 3">
    <name type="scientific">Tumidithrix elongata BACA0141</name>
    <dbReference type="NCBI Taxonomy" id="2716417"/>
    <lineage>
        <taxon>Bacteria</taxon>
        <taxon>Bacillati</taxon>
        <taxon>Cyanobacteriota</taxon>
        <taxon>Cyanophyceae</taxon>
        <taxon>Pseudanabaenales</taxon>
        <taxon>Pseudanabaenaceae</taxon>
        <taxon>Tumidithrix</taxon>
        <taxon>Tumidithrix elongata</taxon>
    </lineage>
</organism>
<dbReference type="Pfam" id="PF13649">
    <property type="entry name" value="Methyltransf_25"/>
    <property type="match status" value="1"/>
</dbReference>
<reference evidence="2" key="1">
    <citation type="submission" date="2024-01" db="EMBL/GenBank/DDBJ databases">
        <title>Bank of Algae and Cyanobacteria of the Azores (BACA) strain genomes.</title>
        <authorList>
            <person name="Luz R."/>
            <person name="Cordeiro R."/>
            <person name="Fonseca A."/>
            <person name="Goncalves V."/>
        </authorList>
    </citation>
    <scope>NUCLEOTIDE SEQUENCE</scope>
    <source>
        <strain evidence="2">BACA0141</strain>
    </source>
</reference>
<dbReference type="InterPro" id="IPR041698">
    <property type="entry name" value="Methyltransf_25"/>
</dbReference>
<dbReference type="Gene3D" id="2.20.25.10">
    <property type="match status" value="1"/>
</dbReference>
<evidence type="ECO:0000313" key="3">
    <source>
        <dbReference type="Proteomes" id="UP001333818"/>
    </source>
</evidence>
<sequence>MLDLDSILRCPVTNSAMTQEGKFYVSAEGIRYPIVQGVPVLLAPRTESTLWVADASLRAAKEDPENEYHEDTIGITPQELVGLKERLEKHSESSEPVDPIVSFLIGATSGYMYTEQIGKLKTLPIPNIRIPEGNGQVLLDIGCNWGRWSIAAARAGYKVIGIDPSLGAVLAAKRLARDMGLDAEFIVADALQLPFASNTFDVVFSYSVLQHFSPENAIIAIQQAASVSKPNAKLLVQMPNCFGIRCLYHQFRRFFREPHRFEVRYYSPWMLKQMFSSNYGTSYLTVDGFFGLGIQASDRPMLPRSKQLIIDASEFLRRMSKLIPPLTFCADSVYVHAQNTKDLTGKDALRLTV</sequence>
<comment type="caution">
    <text evidence="2">The sequence shown here is derived from an EMBL/GenBank/DDBJ whole genome shotgun (WGS) entry which is preliminary data.</text>
</comment>
<evidence type="ECO:0000259" key="1">
    <source>
        <dbReference type="Pfam" id="PF13649"/>
    </source>
</evidence>
<dbReference type="GO" id="GO:0008168">
    <property type="term" value="F:methyltransferase activity"/>
    <property type="evidence" value="ECO:0007669"/>
    <property type="project" value="UniProtKB-KW"/>
</dbReference>
<dbReference type="Gene3D" id="3.40.50.150">
    <property type="entry name" value="Vaccinia Virus protein VP39"/>
    <property type="match status" value="1"/>
</dbReference>
<name>A0AAW9Q3B4_9CYAN</name>
<keyword evidence="2" id="KW-0808">Transferase</keyword>
<dbReference type="SUPFAM" id="SSF158997">
    <property type="entry name" value="Trm112p-like"/>
    <property type="match status" value="1"/>
</dbReference>
<dbReference type="PANTHER" id="PTHR43591:SF24">
    <property type="entry name" value="2-METHOXY-6-POLYPRENYL-1,4-BENZOQUINOL METHYLASE, MITOCHONDRIAL"/>
    <property type="match status" value="1"/>
</dbReference>
<dbReference type="EMBL" id="JAZBJZ010000107">
    <property type="protein sequence ID" value="MEE3719028.1"/>
    <property type="molecule type" value="Genomic_DNA"/>
</dbReference>
<gene>
    <name evidence="2" type="ORF">V2H45_19985</name>
</gene>
<dbReference type="SUPFAM" id="SSF53335">
    <property type="entry name" value="S-adenosyl-L-methionine-dependent methyltransferases"/>
    <property type="match status" value="1"/>
</dbReference>
<feature type="domain" description="Methyltransferase" evidence="1">
    <location>
        <begin position="139"/>
        <end position="231"/>
    </location>
</feature>
<dbReference type="RefSeq" id="WP_330485464.1">
    <property type="nucleotide sequence ID" value="NZ_JAZBJZ010000107.1"/>
</dbReference>
<accession>A0AAW9Q3B4</accession>
<dbReference type="CDD" id="cd02440">
    <property type="entry name" value="AdoMet_MTases"/>
    <property type="match status" value="1"/>
</dbReference>
<evidence type="ECO:0000313" key="2">
    <source>
        <dbReference type="EMBL" id="MEE3719028.1"/>
    </source>
</evidence>
<dbReference type="GO" id="GO:0032259">
    <property type="term" value="P:methylation"/>
    <property type="evidence" value="ECO:0007669"/>
    <property type="project" value="UniProtKB-KW"/>
</dbReference>
<proteinExistence type="predicted"/>
<dbReference type="AlphaFoldDB" id="A0AAW9Q3B4"/>
<keyword evidence="2" id="KW-0489">Methyltransferase</keyword>
<dbReference type="InterPro" id="IPR029063">
    <property type="entry name" value="SAM-dependent_MTases_sf"/>
</dbReference>
<dbReference type="Proteomes" id="UP001333818">
    <property type="component" value="Unassembled WGS sequence"/>
</dbReference>
<keyword evidence="3" id="KW-1185">Reference proteome</keyword>